<gene>
    <name evidence="11" type="ORF">SELMODRAFT_415908</name>
</gene>
<organism evidence="12">
    <name type="scientific">Selaginella moellendorffii</name>
    <name type="common">Spikemoss</name>
    <dbReference type="NCBI Taxonomy" id="88036"/>
    <lineage>
        <taxon>Eukaryota</taxon>
        <taxon>Viridiplantae</taxon>
        <taxon>Streptophyta</taxon>
        <taxon>Embryophyta</taxon>
        <taxon>Tracheophyta</taxon>
        <taxon>Lycopodiopsida</taxon>
        <taxon>Selaginellales</taxon>
        <taxon>Selaginellaceae</taxon>
        <taxon>Selaginella</taxon>
    </lineage>
</organism>
<dbReference type="PANTHER" id="PTHR42837">
    <property type="entry name" value="REGULATOR OF SIGMA-E PROTEASE RSEP"/>
    <property type="match status" value="1"/>
</dbReference>
<dbReference type="AlphaFoldDB" id="D8RYK3"/>
<evidence type="ECO:0000259" key="10">
    <source>
        <dbReference type="Pfam" id="PF02163"/>
    </source>
</evidence>
<evidence type="ECO:0000256" key="6">
    <source>
        <dbReference type="ARBA" id="ARBA00022833"/>
    </source>
</evidence>
<accession>D8RYK3</accession>
<evidence type="ECO:0000313" key="12">
    <source>
        <dbReference type="Proteomes" id="UP000001514"/>
    </source>
</evidence>
<dbReference type="GO" id="GO:0009507">
    <property type="term" value="C:chloroplast"/>
    <property type="evidence" value="ECO:0000318"/>
    <property type="project" value="GO_Central"/>
</dbReference>
<dbReference type="GO" id="GO:0016020">
    <property type="term" value="C:membrane"/>
    <property type="evidence" value="ECO:0007669"/>
    <property type="project" value="UniProtKB-SubCell"/>
</dbReference>
<dbReference type="InterPro" id="IPR004387">
    <property type="entry name" value="Pept_M50_Zn"/>
</dbReference>
<comment type="subcellular location">
    <subcellularLocation>
        <location evidence="2">Membrane</location>
        <topology evidence="2">Multi-pass membrane protein</topology>
    </subcellularLocation>
</comment>
<comment type="cofactor">
    <cofactor evidence="1">
        <name>Zn(2+)</name>
        <dbReference type="ChEBI" id="CHEBI:29105"/>
    </cofactor>
</comment>
<proteinExistence type="predicted"/>
<dbReference type="EMBL" id="GL377594">
    <property type="protein sequence ID" value="EFJ22921.1"/>
    <property type="molecule type" value="Genomic_DNA"/>
</dbReference>
<evidence type="ECO:0000256" key="8">
    <source>
        <dbReference type="ARBA" id="ARBA00023049"/>
    </source>
</evidence>
<name>D8RYK3_SELML</name>
<keyword evidence="7" id="KW-1133">Transmembrane helix</keyword>
<dbReference type="HOGENOM" id="CLU_1542703_0_0_1"/>
<evidence type="ECO:0000313" key="11">
    <source>
        <dbReference type="EMBL" id="EFJ22921.1"/>
    </source>
</evidence>
<keyword evidence="4" id="KW-0812">Transmembrane</keyword>
<keyword evidence="8" id="KW-0482">Metalloprotease</keyword>
<protein>
    <recommendedName>
        <fullName evidence="10">Peptidase M50 domain-containing protein</fullName>
    </recommendedName>
</protein>
<evidence type="ECO:0000256" key="2">
    <source>
        <dbReference type="ARBA" id="ARBA00004141"/>
    </source>
</evidence>
<evidence type="ECO:0000256" key="3">
    <source>
        <dbReference type="ARBA" id="ARBA00022670"/>
    </source>
</evidence>
<dbReference type="KEGG" id="smo:SELMODRAFT_415908"/>
<keyword evidence="9" id="KW-0472">Membrane</keyword>
<sequence>MDRLTRPVVNSDFTTEPHKKPKLCKDVFFPDRMSMEGLASSPRQTSRVKTRDLADATVQASREFWKLGSKVVEGLAQAVMKTADKLSGPVAIVAVGAEVVRLDVAGLFQFTALHNLNLAVVNILPLLALDGGYLFDRAQGCPTRQNRRSCRRDLTLGIVLMVWQTPRPLVSSAF</sequence>
<evidence type="ECO:0000256" key="5">
    <source>
        <dbReference type="ARBA" id="ARBA00022801"/>
    </source>
</evidence>
<keyword evidence="5" id="KW-0378">Hydrolase</keyword>
<reference evidence="11 12" key="1">
    <citation type="journal article" date="2011" name="Science">
        <title>The Selaginella genome identifies genetic changes associated with the evolution of vascular plants.</title>
        <authorList>
            <person name="Banks J.A."/>
            <person name="Nishiyama T."/>
            <person name="Hasebe M."/>
            <person name="Bowman J.L."/>
            <person name="Gribskov M."/>
            <person name="dePamphilis C."/>
            <person name="Albert V.A."/>
            <person name="Aono N."/>
            <person name="Aoyama T."/>
            <person name="Ambrose B.A."/>
            <person name="Ashton N.W."/>
            <person name="Axtell M.J."/>
            <person name="Barker E."/>
            <person name="Barker M.S."/>
            <person name="Bennetzen J.L."/>
            <person name="Bonawitz N.D."/>
            <person name="Chapple C."/>
            <person name="Cheng C."/>
            <person name="Correa L.G."/>
            <person name="Dacre M."/>
            <person name="DeBarry J."/>
            <person name="Dreyer I."/>
            <person name="Elias M."/>
            <person name="Engstrom E.M."/>
            <person name="Estelle M."/>
            <person name="Feng L."/>
            <person name="Finet C."/>
            <person name="Floyd S.K."/>
            <person name="Frommer W.B."/>
            <person name="Fujita T."/>
            <person name="Gramzow L."/>
            <person name="Gutensohn M."/>
            <person name="Harholt J."/>
            <person name="Hattori M."/>
            <person name="Heyl A."/>
            <person name="Hirai T."/>
            <person name="Hiwatashi Y."/>
            <person name="Ishikawa M."/>
            <person name="Iwata M."/>
            <person name="Karol K.G."/>
            <person name="Koehler B."/>
            <person name="Kolukisaoglu U."/>
            <person name="Kubo M."/>
            <person name="Kurata T."/>
            <person name="Lalonde S."/>
            <person name="Li K."/>
            <person name="Li Y."/>
            <person name="Litt A."/>
            <person name="Lyons E."/>
            <person name="Manning G."/>
            <person name="Maruyama T."/>
            <person name="Michael T.P."/>
            <person name="Mikami K."/>
            <person name="Miyazaki S."/>
            <person name="Morinaga S."/>
            <person name="Murata T."/>
            <person name="Mueller-Roeber B."/>
            <person name="Nelson D.R."/>
            <person name="Obara M."/>
            <person name="Oguri Y."/>
            <person name="Olmstead R.G."/>
            <person name="Onodera N."/>
            <person name="Petersen B.L."/>
            <person name="Pils B."/>
            <person name="Prigge M."/>
            <person name="Rensing S.A."/>
            <person name="Riano-Pachon D.M."/>
            <person name="Roberts A.W."/>
            <person name="Sato Y."/>
            <person name="Scheller H.V."/>
            <person name="Schulz B."/>
            <person name="Schulz C."/>
            <person name="Shakirov E.V."/>
            <person name="Shibagaki N."/>
            <person name="Shinohara N."/>
            <person name="Shippen D.E."/>
            <person name="Soerensen I."/>
            <person name="Sotooka R."/>
            <person name="Sugimoto N."/>
            <person name="Sugita M."/>
            <person name="Sumikawa N."/>
            <person name="Tanurdzic M."/>
            <person name="Theissen G."/>
            <person name="Ulvskov P."/>
            <person name="Wakazuki S."/>
            <person name="Weng J.K."/>
            <person name="Willats W.W."/>
            <person name="Wipf D."/>
            <person name="Wolf P.G."/>
            <person name="Yang L."/>
            <person name="Zimmer A.D."/>
            <person name="Zhu Q."/>
            <person name="Mitros T."/>
            <person name="Hellsten U."/>
            <person name="Loque D."/>
            <person name="Otillar R."/>
            <person name="Salamov A."/>
            <person name="Schmutz J."/>
            <person name="Shapiro H."/>
            <person name="Lindquist E."/>
            <person name="Lucas S."/>
            <person name="Rokhsar D."/>
            <person name="Grigoriev I.V."/>
        </authorList>
    </citation>
    <scope>NUCLEOTIDE SEQUENCE [LARGE SCALE GENOMIC DNA]</scope>
</reference>
<dbReference type="Proteomes" id="UP000001514">
    <property type="component" value="Unassembled WGS sequence"/>
</dbReference>
<dbReference type="Pfam" id="PF02163">
    <property type="entry name" value="Peptidase_M50"/>
    <property type="match status" value="1"/>
</dbReference>
<dbReference type="GO" id="GO:0006508">
    <property type="term" value="P:proteolysis"/>
    <property type="evidence" value="ECO:0007669"/>
    <property type="project" value="UniProtKB-KW"/>
</dbReference>
<keyword evidence="3" id="KW-0645">Protease</keyword>
<dbReference type="PANTHER" id="PTHR42837:SF2">
    <property type="entry name" value="MEMBRANE METALLOPROTEASE ARASP2, CHLOROPLASTIC-RELATED"/>
    <property type="match status" value="1"/>
</dbReference>
<dbReference type="InParanoid" id="D8RYK3"/>
<feature type="domain" description="Peptidase M50" evidence="10">
    <location>
        <begin position="53"/>
        <end position="138"/>
    </location>
</feature>
<keyword evidence="12" id="KW-1185">Reference proteome</keyword>
<dbReference type="Gramene" id="EFJ22921">
    <property type="protein sequence ID" value="EFJ22921"/>
    <property type="gene ID" value="SELMODRAFT_415908"/>
</dbReference>
<evidence type="ECO:0000256" key="4">
    <source>
        <dbReference type="ARBA" id="ARBA00022692"/>
    </source>
</evidence>
<evidence type="ECO:0000256" key="9">
    <source>
        <dbReference type="ARBA" id="ARBA00023136"/>
    </source>
</evidence>
<dbReference type="GO" id="GO:0004222">
    <property type="term" value="F:metalloendopeptidase activity"/>
    <property type="evidence" value="ECO:0007669"/>
    <property type="project" value="InterPro"/>
</dbReference>
<evidence type="ECO:0000256" key="7">
    <source>
        <dbReference type="ARBA" id="ARBA00022989"/>
    </source>
</evidence>
<evidence type="ECO:0000256" key="1">
    <source>
        <dbReference type="ARBA" id="ARBA00001947"/>
    </source>
</evidence>
<dbReference type="GO" id="GO:0004175">
    <property type="term" value="F:endopeptidase activity"/>
    <property type="evidence" value="ECO:0000318"/>
    <property type="project" value="GO_Central"/>
</dbReference>
<keyword evidence="6" id="KW-0862">Zinc</keyword>
<dbReference type="STRING" id="88036.D8RYK3"/>
<dbReference type="InterPro" id="IPR008915">
    <property type="entry name" value="Peptidase_M50"/>
</dbReference>